<name>A0AAU7UBR5_9DEIO</name>
<dbReference type="EMBL" id="CP158299">
    <property type="protein sequence ID" value="XBV85728.1"/>
    <property type="molecule type" value="Genomic_DNA"/>
</dbReference>
<dbReference type="AlphaFoldDB" id="A0AAU7UBR5"/>
<dbReference type="RefSeq" id="WP_350243769.1">
    <property type="nucleotide sequence ID" value="NZ_CP158299.1"/>
</dbReference>
<evidence type="ECO:0000256" key="1">
    <source>
        <dbReference type="SAM" id="SignalP"/>
    </source>
</evidence>
<proteinExistence type="predicted"/>
<keyword evidence="1" id="KW-0732">Signal</keyword>
<accession>A0AAU7UBR5</accession>
<feature type="chain" id="PRO_5043683632" evidence="1">
    <location>
        <begin position="19"/>
        <end position="222"/>
    </location>
</feature>
<reference evidence="2" key="1">
    <citation type="submission" date="2024-06" db="EMBL/GenBank/DDBJ databases">
        <title>Draft Genome Sequence of Deinococcus sonorensis Type Strain KR-87, a Biofilm Producing Representative of the Genus Deinococcus.</title>
        <authorList>
            <person name="Boren L.S."/>
            <person name="Grosso R.A."/>
            <person name="Hugenberg-Cox A.N."/>
            <person name="Hill J.T.E."/>
            <person name="Albert C.M."/>
            <person name="Tuohy J.M."/>
        </authorList>
    </citation>
    <scope>NUCLEOTIDE SEQUENCE</scope>
    <source>
        <strain evidence="2">KR-87</strain>
    </source>
</reference>
<organism evidence="2">
    <name type="scientific">Deinococcus sonorensis KR-87</name>
    <dbReference type="NCBI Taxonomy" id="694439"/>
    <lineage>
        <taxon>Bacteria</taxon>
        <taxon>Thermotogati</taxon>
        <taxon>Deinococcota</taxon>
        <taxon>Deinococci</taxon>
        <taxon>Deinococcales</taxon>
        <taxon>Deinococcaceae</taxon>
        <taxon>Deinococcus</taxon>
    </lineage>
</organism>
<dbReference type="KEGG" id="dsc:ABOD76_05325"/>
<evidence type="ECO:0000313" key="2">
    <source>
        <dbReference type="EMBL" id="XBV85728.1"/>
    </source>
</evidence>
<gene>
    <name evidence="2" type="ORF">ABOD76_05325</name>
</gene>
<sequence>MRRLLLALLVLFSLSVHAADRPLLSRYGFSPDARYHLLVSAWVRDGSGFPAARLQITDVRRNVLLVLDELTERTGTPDPERVAARLLARHHSDLARYALLSPVQGEPLFVVAPPAPQSWPPALPQRLTAGTLTFLLSRVALPSGCPAPDPAHPPAGLRLSVNGHPLQADARLPASRRCAGSYQLETGWRLGSAVAVVLRAYQPGFEGPDAWPLVVAGTLPDR</sequence>
<dbReference type="Pfam" id="PF10016">
    <property type="entry name" value="DUF2259"/>
    <property type="match status" value="1"/>
</dbReference>
<protein>
    <submittedName>
        <fullName evidence="2">DUF2259 domain-containing protein</fullName>
    </submittedName>
</protein>
<dbReference type="InterPro" id="IPR018725">
    <property type="entry name" value="DUF2259_secreted"/>
</dbReference>
<feature type="signal peptide" evidence="1">
    <location>
        <begin position="1"/>
        <end position="18"/>
    </location>
</feature>